<dbReference type="AlphaFoldDB" id="A0A4Z0F767"/>
<evidence type="ECO:0000313" key="1">
    <source>
        <dbReference type="EMBL" id="TFZ81348.1"/>
    </source>
</evidence>
<reference evidence="1 2" key="1">
    <citation type="journal article" date="2019" name="ISME J.">
        <title>Candidatus Macondimonas diazotrophica, a novel gammaproteobacterial genus dominating crude-oil-contaminated coastal sediments.</title>
        <authorList>
            <person name="Karthikeyan S."/>
            <person name="Konstantinidis K."/>
        </authorList>
    </citation>
    <scope>NUCLEOTIDE SEQUENCE [LARGE SCALE GENOMIC DNA]</scope>
    <source>
        <strain evidence="1 2">KTK01</strain>
    </source>
</reference>
<comment type="caution">
    <text evidence="1">The sequence shown here is derived from an EMBL/GenBank/DDBJ whole genome shotgun (WGS) entry which is preliminary data.</text>
</comment>
<dbReference type="RefSeq" id="WP_135282827.1">
    <property type="nucleotide sequence ID" value="NZ_SRIO01000027.1"/>
</dbReference>
<evidence type="ECO:0000313" key="2">
    <source>
        <dbReference type="Proteomes" id="UP000297890"/>
    </source>
</evidence>
<proteinExistence type="predicted"/>
<sequence length="334" mass="36316">MLDIWNNNAFGIVSMTQAVNELPYTPGRIGMMGLFEETPVATTSIAIENIRGTLTLVDPTPRGGVGQPFDADKAAARRLEAVHLQLDGTVMADEVQGVREFGSSSNLRTVQGVVNNKFAGMFRNLDATMEHLYLGAIKGKVVKSDGITVIWDLFSEFGVTPLSDMDFVLGTATTNIHEKCMQVVRGMQDRLGGAPLPGVVALCGDTFFDKFCTHAKTTEAYDSQQQALALSGASLAYSSFRYGGITWENYRGSVNGTPFIAADECRFFPVGVQGLFRTFFAPADWNETVNTLGLPRYAKLKARQDDKGADLWAQSNPITLCTIPAVLRRGFSSN</sequence>
<name>A0A4Z0F767_9GAMM</name>
<gene>
    <name evidence="1" type="ORF">E4680_12880</name>
</gene>
<dbReference type="Proteomes" id="UP000297890">
    <property type="component" value="Unassembled WGS sequence"/>
</dbReference>
<protein>
    <submittedName>
        <fullName evidence="1">Major capsid protein</fullName>
    </submittedName>
</protein>
<organism evidence="1 2">
    <name type="scientific">Candidatus Macondimonas diazotrophica</name>
    <dbReference type="NCBI Taxonomy" id="2305248"/>
    <lineage>
        <taxon>Bacteria</taxon>
        <taxon>Pseudomonadati</taxon>
        <taxon>Pseudomonadota</taxon>
        <taxon>Gammaproteobacteria</taxon>
        <taxon>Chromatiales</taxon>
        <taxon>Ectothiorhodospiraceae</taxon>
        <taxon>Candidatus Macondimonas</taxon>
    </lineage>
</organism>
<dbReference type="OrthoDB" id="6388191at2"/>
<dbReference type="InterPro" id="IPR005564">
    <property type="entry name" value="Major_capsid_GpE"/>
</dbReference>
<dbReference type="EMBL" id="SRIO01000027">
    <property type="protein sequence ID" value="TFZ81348.1"/>
    <property type="molecule type" value="Genomic_DNA"/>
</dbReference>
<dbReference type="Pfam" id="PF03864">
    <property type="entry name" value="Phage_cap_E"/>
    <property type="match status" value="1"/>
</dbReference>
<accession>A0A4Z0F767</accession>
<keyword evidence="2" id="KW-1185">Reference proteome</keyword>